<dbReference type="SUPFAM" id="SSF52266">
    <property type="entry name" value="SGNH hydrolase"/>
    <property type="match status" value="2"/>
</dbReference>
<organism evidence="4 5">
    <name type="scientific">Jatropha curcas</name>
    <name type="common">Barbados nut</name>
    <dbReference type="NCBI Taxonomy" id="180498"/>
    <lineage>
        <taxon>Eukaryota</taxon>
        <taxon>Viridiplantae</taxon>
        <taxon>Streptophyta</taxon>
        <taxon>Embryophyta</taxon>
        <taxon>Tracheophyta</taxon>
        <taxon>Spermatophyta</taxon>
        <taxon>Magnoliopsida</taxon>
        <taxon>eudicotyledons</taxon>
        <taxon>Gunneridae</taxon>
        <taxon>Pentapetalae</taxon>
        <taxon>rosids</taxon>
        <taxon>fabids</taxon>
        <taxon>Malpighiales</taxon>
        <taxon>Euphorbiaceae</taxon>
        <taxon>Crotonoideae</taxon>
        <taxon>Jatropheae</taxon>
        <taxon>Jatropha</taxon>
    </lineage>
</organism>
<reference evidence="4 5" key="1">
    <citation type="journal article" date="2014" name="PLoS ONE">
        <title>Global Analysis of Gene Expression Profiles in Physic Nut (Jatropha curcas L.) Seedlings Exposed to Salt Stress.</title>
        <authorList>
            <person name="Zhang L."/>
            <person name="Zhang C."/>
            <person name="Wu P."/>
            <person name="Chen Y."/>
            <person name="Li M."/>
            <person name="Jiang H."/>
            <person name="Wu G."/>
        </authorList>
    </citation>
    <scope>NUCLEOTIDE SEQUENCE [LARGE SCALE GENOMIC DNA]</scope>
    <source>
        <strain evidence="5">cv. GZQX0401</strain>
        <tissue evidence="4">Young leaves</tissue>
    </source>
</reference>
<evidence type="ECO:0000313" key="5">
    <source>
        <dbReference type="Proteomes" id="UP000027138"/>
    </source>
</evidence>
<evidence type="ECO:0000313" key="4">
    <source>
        <dbReference type="EMBL" id="KDP41682.1"/>
    </source>
</evidence>
<dbReference type="PANTHER" id="PTHR31988:SF15">
    <property type="entry name" value="ESTERASE, PUTATIVE (DUF303)-RELATED"/>
    <property type="match status" value="1"/>
</dbReference>
<sequence>MLSFFLLALIAQATRFVASQQLPTNIFILAGQSNMAGRGGVINDTKTGKTTWDGIVPPQCQPNPSIFRLSADLIWVPAHEPLHADIDYNKTNGVGPGMAFANAILTEDPTIGVLGLVPCAIGGTNISQWAKGGFLYEQLVRRTQVALRSGGALRAMLWYQGESDTINREDADSYKSRLEKFFLELRSDLQYPLLPIIQVALASAEGPFTETIRETQLGIKLANVKCVDAKGLPLEPDRLHLTTPAQVQLGQTLANAFLHSPPNAIRTSSDSLSIPQKSMSISLSKLLWFLHVLLLIILPHSLANSQSPNDIFILAGQSNMAGRGGVDNGKWNGYIPPQCKSNPSILRLSGELKWEEASEPLQADIDLNKTCGIGPGMAFANGIKANDSRIRVVGLVPYAIGGTKISEWARGTRLYQELVRRAAVSVSSSGGTIRALLWYQGESDTVLEADAVAYKQKMETLIVSLRSDLNIPSLPVIQVALASGEGKYVEIVRRGQQAITLPNVKCIDAKGLHLKTDNLHLTTTSEVGLGLKFANAYISSFAHFR</sequence>
<proteinExistence type="predicted"/>
<name>A0A067KZS9_JATCU</name>
<feature type="signal peptide" evidence="2">
    <location>
        <begin position="1"/>
        <end position="19"/>
    </location>
</feature>
<dbReference type="OrthoDB" id="42638at2759"/>
<keyword evidence="2" id="KW-0732">Signal</keyword>
<dbReference type="Gene3D" id="3.40.50.1110">
    <property type="entry name" value="SGNH hydrolase"/>
    <property type="match status" value="2"/>
</dbReference>
<evidence type="ECO:0000256" key="2">
    <source>
        <dbReference type="SAM" id="SignalP"/>
    </source>
</evidence>
<evidence type="ECO:0000259" key="3">
    <source>
        <dbReference type="Pfam" id="PF03629"/>
    </source>
</evidence>
<keyword evidence="1" id="KW-0378">Hydrolase</keyword>
<feature type="domain" description="Sialate O-acetylesterase" evidence="3">
    <location>
        <begin position="24"/>
        <end position="258"/>
    </location>
</feature>
<dbReference type="EMBL" id="KK914318">
    <property type="protein sequence ID" value="KDP41682.1"/>
    <property type="molecule type" value="Genomic_DNA"/>
</dbReference>
<dbReference type="InterPro" id="IPR052940">
    <property type="entry name" value="Carb_Esterase_6"/>
</dbReference>
<keyword evidence="5" id="KW-1185">Reference proteome</keyword>
<dbReference type="Proteomes" id="UP000027138">
    <property type="component" value="Unassembled WGS sequence"/>
</dbReference>
<evidence type="ECO:0000256" key="1">
    <source>
        <dbReference type="ARBA" id="ARBA00022801"/>
    </source>
</evidence>
<dbReference type="Pfam" id="PF03629">
    <property type="entry name" value="SASA"/>
    <property type="match status" value="2"/>
</dbReference>
<gene>
    <name evidence="4" type="ORF">JCGZ_16089</name>
</gene>
<dbReference type="PANTHER" id="PTHR31988">
    <property type="entry name" value="ESTERASE, PUTATIVE (DUF303)-RELATED"/>
    <property type="match status" value="1"/>
</dbReference>
<protein>
    <recommendedName>
        <fullName evidence="3">Sialate O-acetylesterase domain-containing protein</fullName>
    </recommendedName>
</protein>
<dbReference type="InterPro" id="IPR005181">
    <property type="entry name" value="SASA"/>
</dbReference>
<feature type="chain" id="PRO_5001640022" description="Sialate O-acetylesterase domain-containing protein" evidence="2">
    <location>
        <begin position="20"/>
        <end position="545"/>
    </location>
</feature>
<feature type="domain" description="Sialate O-acetylesterase" evidence="3">
    <location>
        <begin position="309"/>
        <end position="538"/>
    </location>
</feature>
<dbReference type="InterPro" id="IPR036514">
    <property type="entry name" value="SGNH_hydro_sf"/>
</dbReference>
<dbReference type="GO" id="GO:0016787">
    <property type="term" value="F:hydrolase activity"/>
    <property type="evidence" value="ECO:0007669"/>
    <property type="project" value="UniProtKB-KW"/>
</dbReference>
<dbReference type="AlphaFoldDB" id="A0A067KZS9"/>
<accession>A0A067KZS9</accession>